<evidence type="ECO:0000256" key="1">
    <source>
        <dbReference type="ARBA" id="ARBA00004651"/>
    </source>
</evidence>
<keyword evidence="3" id="KW-1003">Cell membrane</keyword>
<comment type="caution">
    <text evidence="9">The sequence shown here is derived from an EMBL/GenBank/DDBJ whole genome shotgun (WGS) entry which is preliminary data.</text>
</comment>
<dbReference type="GO" id="GO:0005886">
    <property type="term" value="C:plasma membrane"/>
    <property type="evidence" value="ECO:0007669"/>
    <property type="project" value="UniProtKB-SubCell"/>
</dbReference>
<evidence type="ECO:0000256" key="3">
    <source>
        <dbReference type="ARBA" id="ARBA00022475"/>
    </source>
</evidence>
<dbReference type="AlphaFoldDB" id="A0A4D9CRA7"/>
<keyword evidence="6" id="KW-0406">Ion transport</keyword>
<dbReference type="InterPro" id="IPR044669">
    <property type="entry name" value="YneE/VCCN1/2-like"/>
</dbReference>
<evidence type="ECO:0000256" key="6">
    <source>
        <dbReference type="ARBA" id="ARBA00023065"/>
    </source>
</evidence>
<dbReference type="Pfam" id="PF25539">
    <property type="entry name" value="Bestrophin_2"/>
    <property type="match status" value="1"/>
</dbReference>
<dbReference type="PANTHER" id="PTHR33281:SF19">
    <property type="entry name" value="VOLTAGE-DEPENDENT ANION CHANNEL-FORMING PROTEIN YNEE"/>
    <property type="match status" value="1"/>
</dbReference>
<dbReference type="GO" id="GO:0005254">
    <property type="term" value="F:chloride channel activity"/>
    <property type="evidence" value="ECO:0007669"/>
    <property type="project" value="InterPro"/>
</dbReference>
<dbReference type="PANTHER" id="PTHR33281">
    <property type="entry name" value="UPF0187 PROTEIN YNEE"/>
    <property type="match status" value="1"/>
</dbReference>
<evidence type="ECO:0000256" key="8">
    <source>
        <dbReference type="SAM" id="Phobius"/>
    </source>
</evidence>
<keyword evidence="4 8" id="KW-0812">Transmembrane</keyword>
<reference evidence="9 10" key="1">
    <citation type="submission" date="2019-01" db="EMBL/GenBank/DDBJ databases">
        <title>Nuclear Genome Assembly of the Microalgal Biofuel strain Nannochloropsis salina CCMP1776.</title>
        <authorList>
            <person name="Hovde B."/>
        </authorList>
    </citation>
    <scope>NUCLEOTIDE SEQUENCE [LARGE SCALE GENOMIC DNA]</scope>
    <source>
        <strain evidence="9 10">CCMP1776</strain>
    </source>
</reference>
<evidence type="ECO:0000256" key="2">
    <source>
        <dbReference type="ARBA" id="ARBA00022448"/>
    </source>
</evidence>
<evidence type="ECO:0000256" key="4">
    <source>
        <dbReference type="ARBA" id="ARBA00022692"/>
    </source>
</evidence>
<keyword evidence="7 8" id="KW-0472">Membrane</keyword>
<sequence>MLFSAVVALAYKHGVIGALDPQPHSLLAGPLGFLLTFRAQQGFDRCQGARRTWDTVLDTSRDMARCVGGADILLSDDKYSFPAGRLIALIQAFGILLEEFVTRIPREDELKELLSEQDLLVLEARRTHRPVALIEIMAQEVARIARAQTTFRESPYFSRLLNCIDQLGHHTTLIHSLTKTPVPPIFYTHALRFLTLYVFTLPLALVDKIPGGALVPVIGLMTWILFGLRELGIKAQYPFSTGLVNAKTVWEEVVFNTRDLLKDAVQKVKKKV</sequence>
<proteinExistence type="predicted"/>
<dbReference type="EMBL" id="SDOX01000183">
    <property type="protein sequence ID" value="TFJ80125.1"/>
    <property type="molecule type" value="Genomic_DNA"/>
</dbReference>
<evidence type="ECO:0000313" key="9">
    <source>
        <dbReference type="EMBL" id="TFJ80125.1"/>
    </source>
</evidence>
<comment type="subcellular location">
    <subcellularLocation>
        <location evidence="1">Cell membrane</location>
        <topology evidence="1">Multi-pass membrane protein</topology>
    </subcellularLocation>
</comment>
<feature type="transmembrane region" description="Helical" evidence="8">
    <location>
        <begin position="211"/>
        <end position="228"/>
    </location>
</feature>
<evidence type="ECO:0000313" key="10">
    <source>
        <dbReference type="Proteomes" id="UP000355283"/>
    </source>
</evidence>
<organism evidence="9 10">
    <name type="scientific">Nannochloropsis salina CCMP1776</name>
    <dbReference type="NCBI Taxonomy" id="1027361"/>
    <lineage>
        <taxon>Eukaryota</taxon>
        <taxon>Sar</taxon>
        <taxon>Stramenopiles</taxon>
        <taxon>Ochrophyta</taxon>
        <taxon>Eustigmatophyceae</taxon>
        <taxon>Eustigmatales</taxon>
        <taxon>Monodopsidaceae</taxon>
        <taxon>Microchloropsis</taxon>
        <taxon>Microchloropsis salina</taxon>
    </lineage>
</organism>
<keyword evidence="5 8" id="KW-1133">Transmembrane helix</keyword>
<protein>
    <recommendedName>
        <fullName evidence="11">Bestrophin homolog</fullName>
    </recommendedName>
</protein>
<gene>
    <name evidence="9" type="ORF">NSK_008682</name>
</gene>
<name>A0A4D9CRA7_9STRA</name>
<accession>A0A4D9CRA7</accession>
<dbReference type="Proteomes" id="UP000355283">
    <property type="component" value="Unassembled WGS sequence"/>
</dbReference>
<dbReference type="OrthoDB" id="1368at2759"/>
<evidence type="ECO:0008006" key="11">
    <source>
        <dbReference type="Google" id="ProtNLM"/>
    </source>
</evidence>
<evidence type="ECO:0000256" key="7">
    <source>
        <dbReference type="ARBA" id="ARBA00023136"/>
    </source>
</evidence>
<keyword evidence="10" id="KW-1185">Reference proteome</keyword>
<keyword evidence="2" id="KW-0813">Transport</keyword>
<evidence type="ECO:0000256" key="5">
    <source>
        <dbReference type="ARBA" id="ARBA00022989"/>
    </source>
</evidence>